<protein>
    <recommendedName>
        <fullName evidence="5">WYL domain-containing protein</fullName>
    </recommendedName>
</protein>
<dbReference type="Pfam" id="PF25583">
    <property type="entry name" value="WCX"/>
    <property type="match status" value="1"/>
</dbReference>
<proteinExistence type="predicted"/>
<dbReference type="InterPro" id="IPR057727">
    <property type="entry name" value="WCX_dom"/>
</dbReference>
<sequence length="338" mass="38771">MAKSGNQKGKLLYLAEIFHRETDEAHGLTLAELTERLAAYGVQAERKTLYADMEELRRCGLDIDSWKEGREYRYRLASREFELPELKLLVDAVQASRFITESKSRSLIKKLESLVSVRDARQLQRQVLIAGRVKTMNESIYYNIDKLHTAIGEGKQIRFQYFQWTVEKKEALRRDGGWYCVSPWHLRWDDENYYLIAYDAEADRVKHYRVDKMKRITLLEAPRLGQEKMARSDLAVYTQQLFGMYGGQPVRVTLEGENEMVGVLIDRFGKEVPVLPVDGTHFQAFVDVAVSPQFLGWVAGLGGGLRIVSPEPVVQKMQALVQRLAEQYCAPDGDKTSV</sequence>
<accession>A0A810PYV6</accession>
<evidence type="ECO:0000259" key="2">
    <source>
        <dbReference type="Pfam" id="PF25583"/>
    </source>
</evidence>
<feature type="domain" description="WCX" evidence="2">
    <location>
        <begin position="249"/>
        <end position="325"/>
    </location>
</feature>
<feature type="domain" description="WYL" evidence="1">
    <location>
        <begin position="144"/>
        <end position="217"/>
    </location>
</feature>
<dbReference type="SUPFAM" id="SSF46785">
    <property type="entry name" value="Winged helix' DNA-binding domain"/>
    <property type="match status" value="1"/>
</dbReference>
<evidence type="ECO:0000313" key="4">
    <source>
        <dbReference type="Proteomes" id="UP000681035"/>
    </source>
</evidence>
<dbReference type="Proteomes" id="UP000681035">
    <property type="component" value="Chromosome"/>
</dbReference>
<evidence type="ECO:0008006" key="5">
    <source>
        <dbReference type="Google" id="ProtNLM"/>
    </source>
</evidence>
<dbReference type="AlphaFoldDB" id="A0A810PYV6"/>
<dbReference type="InterPro" id="IPR026881">
    <property type="entry name" value="WYL_dom"/>
</dbReference>
<evidence type="ECO:0000313" key="3">
    <source>
        <dbReference type="EMBL" id="BCK80764.1"/>
    </source>
</evidence>
<dbReference type="PANTHER" id="PTHR34580:SF1">
    <property type="entry name" value="PROTEIN PAFC"/>
    <property type="match status" value="1"/>
</dbReference>
<name>A0A810PYV6_9FIRM</name>
<dbReference type="RefSeq" id="WP_213541627.1">
    <property type="nucleotide sequence ID" value="NZ_AP023418.1"/>
</dbReference>
<keyword evidence="4" id="KW-1185">Reference proteome</keyword>
<reference evidence="3" key="1">
    <citation type="submission" date="2020-09" db="EMBL/GenBank/DDBJ databases">
        <title>New species isolated from human feces.</title>
        <authorList>
            <person name="Kitahara M."/>
            <person name="Shigeno Y."/>
            <person name="Shime M."/>
            <person name="Matsumoto Y."/>
            <person name="Nakamura S."/>
            <person name="Motooka D."/>
            <person name="Fukuoka S."/>
            <person name="Nishikawa H."/>
            <person name="Benno Y."/>
        </authorList>
    </citation>
    <scope>NUCLEOTIDE SEQUENCE</scope>
    <source>
        <strain evidence="3">MM50</strain>
    </source>
</reference>
<dbReference type="InterPro" id="IPR051534">
    <property type="entry name" value="CBASS_pafABC_assoc_protein"/>
</dbReference>
<dbReference type="PANTHER" id="PTHR34580">
    <property type="match status" value="1"/>
</dbReference>
<gene>
    <name evidence="3" type="ORF">MM50RIKEN_05270</name>
</gene>
<organism evidence="3 4">
    <name type="scientific">Vescimonas coprocola</name>
    <dbReference type="NCBI Taxonomy" id="2714355"/>
    <lineage>
        <taxon>Bacteria</taxon>
        <taxon>Bacillati</taxon>
        <taxon>Bacillota</taxon>
        <taxon>Clostridia</taxon>
        <taxon>Eubacteriales</taxon>
        <taxon>Oscillospiraceae</taxon>
        <taxon>Vescimonas</taxon>
    </lineage>
</organism>
<dbReference type="EMBL" id="AP023418">
    <property type="protein sequence ID" value="BCK80764.1"/>
    <property type="molecule type" value="Genomic_DNA"/>
</dbReference>
<dbReference type="KEGG" id="vcop:MM50RIKEN_05270"/>
<dbReference type="PROSITE" id="PS52050">
    <property type="entry name" value="WYL"/>
    <property type="match status" value="1"/>
</dbReference>
<dbReference type="InterPro" id="IPR036390">
    <property type="entry name" value="WH_DNA-bd_sf"/>
</dbReference>
<dbReference type="Pfam" id="PF13280">
    <property type="entry name" value="WYL"/>
    <property type="match status" value="1"/>
</dbReference>
<evidence type="ECO:0000259" key="1">
    <source>
        <dbReference type="Pfam" id="PF13280"/>
    </source>
</evidence>